<dbReference type="FunFam" id="3.40.50.300:FF:000224">
    <property type="entry name" value="Energy-coupling factor transporter ATP-binding protein EcfA"/>
    <property type="match status" value="1"/>
</dbReference>
<dbReference type="RefSeq" id="WP_154473960.1">
    <property type="nucleotide sequence ID" value="NZ_VUMD01000029.1"/>
</dbReference>
<evidence type="ECO:0000259" key="9">
    <source>
        <dbReference type="PROSITE" id="PS50893"/>
    </source>
</evidence>
<dbReference type="CDD" id="cd03225">
    <property type="entry name" value="ABC_cobalt_CbiO_domain1"/>
    <property type="match status" value="1"/>
</dbReference>
<evidence type="ECO:0000256" key="1">
    <source>
        <dbReference type="ARBA" id="ARBA00004202"/>
    </source>
</evidence>
<keyword evidence="11" id="KW-1185">Reference proteome</keyword>
<dbReference type="AlphaFoldDB" id="A0A7X2TF49"/>
<dbReference type="SMART" id="SM00382">
    <property type="entry name" value="AAA"/>
    <property type="match status" value="1"/>
</dbReference>
<dbReference type="SUPFAM" id="SSF52540">
    <property type="entry name" value="P-loop containing nucleoside triphosphate hydrolases"/>
    <property type="match status" value="1"/>
</dbReference>
<gene>
    <name evidence="10" type="ORF">FYJ39_19200</name>
</gene>
<evidence type="ECO:0000313" key="11">
    <source>
        <dbReference type="Proteomes" id="UP000429958"/>
    </source>
</evidence>
<evidence type="ECO:0000256" key="4">
    <source>
        <dbReference type="ARBA" id="ARBA00022475"/>
    </source>
</evidence>
<evidence type="ECO:0000256" key="6">
    <source>
        <dbReference type="ARBA" id="ARBA00022840"/>
    </source>
</evidence>
<dbReference type="PANTHER" id="PTHR43553">
    <property type="entry name" value="HEAVY METAL TRANSPORTER"/>
    <property type="match status" value="1"/>
</dbReference>
<sequence length="283" mass="31346">MDCIKITDLSYRYPTAEEDALKQISLSVKKGELCAIIGANGSGKTTLCNAIRGFVPKFYKGDISGNVLVNGKDVQKEDIGSTALEVGFVFQNPFTQISGIADTVYEELSFGLENMGVAPVEINRRIEEIMELTKINDFRDRNPYQLSGGQQQRVALAAILVMGQEVLIIDEPTSQLDPQSTDDVFEIIRLMKGMGKTIVLVEHKMEHIAEYADHVVVLDKGRIVMEGMPKEVFANPKCMEYHTRIPQSTRIAIDLIREGVPLLDIPVTVDGVIDRIDKAMGTN</sequence>
<keyword evidence="8" id="KW-0472">Membrane</keyword>
<dbReference type="InterPro" id="IPR050095">
    <property type="entry name" value="ECF_ABC_transporter_ATP-bd"/>
</dbReference>
<evidence type="ECO:0000256" key="8">
    <source>
        <dbReference type="ARBA" id="ARBA00023136"/>
    </source>
</evidence>
<comment type="subcellular location">
    <subcellularLocation>
        <location evidence="1">Cell membrane</location>
        <topology evidence="1">Peripheral membrane protein</topology>
    </subcellularLocation>
</comment>
<dbReference type="InterPro" id="IPR027417">
    <property type="entry name" value="P-loop_NTPase"/>
</dbReference>
<dbReference type="Pfam" id="PF00005">
    <property type="entry name" value="ABC_tran"/>
    <property type="match status" value="1"/>
</dbReference>
<dbReference type="InterPro" id="IPR015856">
    <property type="entry name" value="ABC_transpr_CbiO/EcfA_su"/>
</dbReference>
<keyword evidence="6 10" id="KW-0067">ATP-binding</keyword>
<comment type="caution">
    <text evidence="10">The sequence shown here is derived from an EMBL/GenBank/DDBJ whole genome shotgun (WGS) entry which is preliminary data.</text>
</comment>
<dbReference type="GO" id="GO:0016887">
    <property type="term" value="F:ATP hydrolysis activity"/>
    <property type="evidence" value="ECO:0007669"/>
    <property type="project" value="InterPro"/>
</dbReference>
<evidence type="ECO:0000256" key="7">
    <source>
        <dbReference type="ARBA" id="ARBA00022967"/>
    </source>
</evidence>
<evidence type="ECO:0000256" key="2">
    <source>
        <dbReference type="ARBA" id="ARBA00005417"/>
    </source>
</evidence>
<dbReference type="Proteomes" id="UP000429958">
    <property type="component" value="Unassembled WGS sequence"/>
</dbReference>
<dbReference type="InterPro" id="IPR017871">
    <property type="entry name" value="ABC_transporter-like_CS"/>
</dbReference>
<dbReference type="Gene3D" id="3.40.50.300">
    <property type="entry name" value="P-loop containing nucleotide triphosphate hydrolases"/>
    <property type="match status" value="1"/>
</dbReference>
<reference evidence="10 11" key="1">
    <citation type="submission" date="2019-08" db="EMBL/GenBank/DDBJ databases">
        <title>In-depth cultivation of the pig gut microbiome towards novel bacterial diversity and tailored functional studies.</title>
        <authorList>
            <person name="Wylensek D."/>
            <person name="Hitch T.C.A."/>
            <person name="Clavel T."/>
        </authorList>
    </citation>
    <scope>NUCLEOTIDE SEQUENCE [LARGE SCALE GENOMIC DNA]</scope>
    <source>
        <strain evidence="10 11">WCA-389-WT-23D1</strain>
    </source>
</reference>
<organism evidence="10 11">
    <name type="scientific">Clostridium porci</name>
    <dbReference type="NCBI Taxonomy" id="2605778"/>
    <lineage>
        <taxon>Bacteria</taxon>
        <taxon>Bacillati</taxon>
        <taxon>Bacillota</taxon>
        <taxon>Clostridia</taxon>
        <taxon>Eubacteriales</taxon>
        <taxon>Clostridiaceae</taxon>
        <taxon>Clostridium</taxon>
    </lineage>
</organism>
<keyword evidence="3" id="KW-0813">Transport</keyword>
<feature type="domain" description="ABC transporter" evidence="9">
    <location>
        <begin position="4"/>
        <end position="245"/>
    </location>
</feature>
<dbReference type="EMBL" id="VUMD01000029">
    <property type="protein sequence ID" value="MSS38576.1"/>
    <property type="molecule type" value="Genomic_DNA"/>
</dbReference>
<dbReference type="PROSITE" id="PS00211">
    <property type="entry name" value="ABC_TRANSPORTER_1"/>
    <property type="match status" value="1"/>
</dbReference>
<dbReference type="GO" id="GO:0005524">
    <property type="term" value="F:ATP binding"/>
    <property type="evidence" value="ECO:0007669"/>
    <property type="project" value="UniProtKB-KW"/>
</dbReference>
<dbReference type="PROSITE" id="PS50893">
    <property type="entry name" value="ABC_TRANSPORTER_2"/>
    <property type="match status" value="1"/>
</dbReference>
<evidence type="ECO:0000256" key="5">
    <source>
        <dbReference type="ARBA" id="ARBA00022741"/>
    </source>
</evidence>
<proteinExistence type="inferred from homology"/>
<evidence type="ECO:0000256" key="3">
    <source>
        <dbReference type="ARBA" id="ARBA00022448"/>
    </source>
</evidence>
<dbReference type="GO" id="GO:0042626">
    <property type="term" value="F:ATPase-coupled transmembrane transporter activity"/>
    <property type="evidence" value="ECO:0007669"/>
    <property type="project" value="TreeGrafter"/>
</dbReference>
<comment type="similarity">
    <text evidence="2">Belongs to the ABC transporter superfamily.</text>
</comment>
<dbReference type="GO" id="GO:0043190">
    <property type="term" value="C:ATP-binding cassette (ABC) transporter complex"/>
    <property type="evidence" value="ECO:0007669"/>
    <property type="project" value="TreeGrafter"/>
</dbReference>
<dbReference type="InterPro" id="IPR003593">
    <property type="entry name" value="AAA+_ATPase"/>
</dbReference>
<keyword evidence="5" id="KW-0547">Nucleotide-binding</keyword>
<dbReference type="InterPro" id="IPR003439">
    <property type="entry name" value="ABC_transporter-like_ATP-bd"/>
</dbReference>
<evidence type="ECO:0000313" key="10">
    <source>
        <dbReference type="EMBL" id="MSS38576.1"/>
    </source>
</evidence>
<dbReference type="PANTHER" id="PTHR43553:SF24">
    <property type="entry name" value="ENERGY-COUPLING FACTOR TRANSPORTER ATP-BINDING PROTEIN ECFA1"/>
    <property type="match status" value="1"/>
</dbReference>
<protein>
    <submittedName>
        <fullName evidence="10">ABC transporter ATP-binding protein</fullName>
    </submittedName>
</protein>
<name>A0A7X2TF49_9CLOT</name>
<keyword evidence="4" id="KW-1003">Cell membrane</keyword>
<accession>A0A7X2TF49</accession>
<keyword evidence="7" id="KW-1278">Translocase</keyword>